<evidence type="ECO:0000259" key="5">
    <source>
        <dbReference type="PROSITE" id="PS51716"/>
    </source>
</evidence>
<comment type="similarity">
    <text evidence="1">Belongs to the TRAFAC class dynamin-like GTPase superfamily. IRG family.</text>
</comment>
<feature type="domain" description="IRG-type G" evidence="5">
    <location>
        <begin position="38"/>
        <end position="194"/>
    </location>
</feature>
<evidence type="ECO:0000256" key="1">
    <source>
        <dbReference type="ARBA" id="ARBA00005429"/>
    </source>
</evidence>
<gene>
    <name evidence="6" type="ORF">MAR_003224</name>
</gene>
<evidence type="ECO:0000256" key="4">
    <source>
        <dbReference type="ARBA" id="ARBA00023134"/>
    </source>
</evidence>
<dbReference type="Proteomes" id="UP001164746">
    <property type="component" value="Chromosome 16"/>
</dbReference>
<dbReference type="PANTHER" id="PTHR32341:SF10">
    <property type="entry name" value="INTERFERON-INDUCIBLE GTPASE 5"/>
    <property type="match status" value="1"/>
</dbReference>
<name>A0ABY7G9F8_MYAAR</name>
<dbReference type="SUPFAM" id="SSF52540">
    <property type="entry name" value="P-loop containing nucleoside triphosphate hydrolases"/>
    <property type="match status" value="1"/>
</dbReference>
<keyword evidence="3" id="KW-0378">Hydrolase</keyword>
<protein>
    <submittedName>
        <fullName evidence="6">TGTP2-like protein</fullName>
    </submittedName>
</protein>
<dbReference type="InterPro" id="IPR051515">
    <property type="entry name" value="IRG"/>
</dbReference>
<dbReference type="PROSITE" id="PS51716">
    <property type="entry name" value="G_IRG"/>
    <property type="match status" value="1"/>
</dbReference>
<accession>A0ABY7G9F8</accession>
<reference evidence="6" key="1">
    <citation type="submission" date="2022-11" db="EMBL/GenBank/DDBJ databases">
        <title>Centuries of genome instability and evolution in soft-shell clam transmissible cancer (bioRxiv).</title>
        <authorList>
            <person name="Hart S.F.M."/>
            <person name="Yonemitsu M.A."/>
            <person name="Giersch R.M."/>
            <person name="Beal B.F."/>
            <person name="Arriagada G."/>
            <person name="Davis B.W."/>
            <person name="Ostrander E.A."/>
            <person name="Goff S.P."/>
            <person name="Metzger M.J."/>
        </authorList>
    </citation>
    <scope>NUCLEOTIDE SEQUENCE</scope>
    <source>
        <strain evidence="6">MELC-2E11</strain>
        <tissue evidence="6">Siphon/mantle</tissue>
    </source>
</reference>
<dbReference type="InterPro" id="IPR030385">
    <property type="entry name" value="G_IRG_dom"/>
</dbReference>
<evidence type="ECO:0000256" key="2">
    <source>
        <dbReference type="ARBA" id="ARBA00022741"/>
    </source>
</evidence>
<proteinExistence type="inferred from homology"/>
<dbReference type="Gene3D" id="3.40.50.300">
    <property type="entry name" value="P-loop containing nucleotide triphosphate hydrolases"/>
    <property type="match status" value="1"/>
</dbReference>
<dbReference type="InterPro" id="IPR007743">
    <property type="entry name" value="Immunity-related_GTPase-like"/>
</dbReference>
<dbReference type="PANTHER" id="PTHR32341">
    <property type="entry name" value="INTERFERON-INDUCIBLE GTPASE"/>
    <property type="match status" value="1"/>
</dbReference>
<dbReference type="InterPro" id="IPR027417">
    <property type="entry name" value="P-loop_NTPase"/>
</dbReference>
<keyword evidence="7" id="KW-1185">Reference proteome</keyword>
<keyword evidence="4" id="KW-0342">GTP-binding</keyword>
<dbReference type="Pfam" id="PF05049">
    <property type="entry name" value="IIGP"/>
    <property type="match status" value="1"/>
</dbReference>
<evidence type="ECO:0000313" key="7">
    <source>
        <dbReference type="Proteomes" id="UP001164746"/>
    </source>
</evidence>
<organism evidence="6 7">
    <name type="scientific">Mya arenaria</name>
    <name type="common">Soft-shell clam</name>
    <dbReference type="NCBI Taxonomy" id="6604"/>
    <lineage>
        <taxon>Eukaryota</taxon>
        <taxon>Metazoa</taxon>
        <taxon>Spiralia</taxon>
        <taxon>Lophotrochozoa</taxon>
        <taxon>Mollusca</taxon>
        <taxon>Bivalvia</taxon>
        <taxon>Autobranchia</taxon>
        <taxon>Heteroconchia</taxon>
        <taxon>Euheterodonta</taxon>
        <taxon>Imparidentia</taxon>
        <taxon>Neoheterodontei</taxon>
        <taxon>Myida</taxon>
        <taxon>Myoidea</taxon>
        <taxon>Myidae</taxon>
        <taxon>Mya</taxon>
    </lineage>
</organism>
<keyword evidence="2" id="KW-0547">Nucleotide-binding</keyword>
<dbReference type="EMBL" id="CP111027">
    <property type="protein sequence ID" value="WAR29656.1"/>
    <property type="molecule type" value="Genomic_DNA"/>
</dbReference>
<sequence length="194" mass="22095">MAGIIEEDHISMKNAFKTNGLDGLKQMIVDNRDKWESIPVRIAVTGNSGVGKSSFINAFLGLKPNAPGAAAVGITETTMQVKAYPHPMNENFVLYDLPGVGTQLFPRESYLEKVDFQKYDFFVILSATRFTENDAWLGHKVKLLQKKFFFVRTKIDSDMENEKEDFGEDFNRERSLSKIRADAQDNLRKFQEQC</sequence>
<evidence type="ECO:0000256" key="3">
    <source>
        <dbReference type="ARBA" id="ARBA00022801"/>
    </source>
</evidence>
<evidence type="ECO:0000313" key="6">
    <source>
        <dbReference type="EMBL" id="WAR29656.1"/>
    </source>
</evidence>